<protein>
    <submittedName>
        <fullName evidence="9">Recombinase family protein</fullName>
    </submittedName>
</protein>
<proteinExistence type="predicted"/>
<dbReference type="Gene3D" id="3.90.1750.20">
    <property type="entry name" value="Putative Large Serine Recombinase, Chain B, Domain 2"/>
    <property type="match status" value="1"/>
</dbReference>
<dbReference type="Pfam" id="PF07508">
    <property type="entry name" value="Recombinase"/>
    <property type="match status" value="1"/>
</dbReference>
<dbReference type="InterPro" id="IPR050639">
    <property type="entry name" value="SSR_resolvase"/>
</dbReference>
<dbReference type="GO" id="GO:0015074">
    <property type="term" value="P:DNA integration"/>
    <property type="evidence" value="ECO:0007669"/>
    <property type="project" value="UniProtKB-KW"/>
</dbReference>
<evidence type="ECO:0000256" key="3">
    <source>
        <dbReference type="ARBA" id="ARBA00023172"/>
    </source>
</evidence>
<evidence type="ECO:0000259" key="7">
    <source>
        <dbReference type="PROSITE" id="PS51736"/>
    </source>
</evidence>
<dbReference type="SMART" id="SM00857">
    <property type="entry name" value="Resolvase"/>
    <property type="match status" value="1"/>
</dbReference>
<gene>
    <name evidence="9" type="ORF">J7W16_04060</name>
</gene>
<dbReference type="Pfam" id="PF00239">
    <property type="entry name" value="Resolvase"/>
    <property type="match status" value="1"/>
</dbReference>
<dbReference type="InterPro" id="IPR006118">
    <property type="entry name" value="Recombinase_CS"/>
</dbReference>
<keyword evidence="6" id="KW-0175">Coiled coil</keyword>
<name>A0A940WXS4_9BACI</name>
<dbReference type="PROSITE" id="PS51736">
    <property type="entry name" value="RECOMBINASES_3"/>
    <property type="match status" value="1"/>
</dbReference>
<evidence type="ECO:0000256" key="4">
    <source>
        <dbReference type="PIRSR" id="PIRSR606118-50"/>
    </source>
</evidence>
<accession>A0A940WXS4</accession>
<dbReference type="CDD" id="cd00338">
    <property type="entry name" value="Ser_Recombinase"/>
    <property type="match status" value="1"/>
</dbReference>
<evidence type="ECO:0000256" key="6">
    <source>
        <dbReference type="SAM" id="Coils"/>
    </source>
</evidence>
<dbReference type="Pfam" id="PF13408">
    <property type="entry name" value="Zn_ribbon_recom"/>
    <property type="match status" value="1"/>
</dbReference>
<dbReference type="GO" id="GO:0003677">
    <property type="term" value="F:DNA binding"/>
    <property type="evidence" value="ECO:0007669"/>
    <property type="project" value="UniProtKB-KW"/>
</dbReference>
<feature type="domain" description="Recombinase" evidence="8">
    <location>
        <begin position="161"/>
        <end position="267"/>
    </location>
</feature>
<dbReference type="PROSITE" id="PS00397">
    <property type="entry name" value="RECOMBINASES_1"/>
    <property type="match status" value="1"/>
</dbReference>
<dbReference type="InterPro" id="IPR011109">
    <property type="entry name" value="DNA_bind_recombinase_dom"/>
</dbReference>
<dbReference type="AlphaFoldDB" id="A0A940WXS4"/>
<dbReference type="Gene3D" id="3.40.50.1390">
    <property type="entry name" value="Resolvase, N-terminal catalytic domain"/>
    <property type="match status" value="1"/>
</dbReference>
<feature type="domain" description="Resolvase/invertase-type recombinase catalytic" evidence="7">
    <location>
        <begin position="6"/>
        <end position="153"/>
    </location>
</feature>
<keyword evidence="1" id="KW-0229">DNA integration</keyword>
<dbReference type="PANTHER" id="PTHR30461">
    <property type="entry name" value="DNA-INVERTASE FROM LAMBDOID PROPHAGE"/>
    <property type="match status" value="1"/>
</dbReference>
<keyword evidence="10" id="KW-1185">Reference proteome</keyword>
<feature type="coiled-coil region" evidence="6">
    <location>
        <begin position="353"/>
        <end position="380"/>
    </location>
</feature>
<evidence type="ECO:0000256" key="5">
    <source>
        <dbReference type="PROSITE-ProRule" id="PRU10137"/>
    </source>
</evidence>
<dbReference type="EMBL" id="JAGKSQ010000002">
    <property type="protein sequence ID" value="MBP3950295.1"/>
    <property type="molecule type" value="Genomic_DNA"/>
</dbReference>
<evidence type="ECO:0000313" key="9">
    <source>
        <dbReference type="EMBL" id="MBP3950295.1"/>
    </source>
</evidence>
<feature type="active site" description="O-(5'-phospho-DNA)-serine intermediate" evidence="4 5">
    <location>
        <position position="14"/>
    </location>
</feature>
<dbReference type="SUPFAM" id="SSF53041">
    <property type="entry name" value="Resolvase-like"/>
    <property type="match status" value="1"/>
</dbReference>
<dbReference type="PANTHER" id="PTHR30461:SF23">
    <property type="entry name" value="DNA RECOMBINASE-RELATED"/>
    <property type="match status" value="1"/>
</dbReference>
<keyword evidence="2" id="KW-0238">DNA-binding</keyword>
<dbReference type="InterPro" id="IPR038109">
    <property type="entry name" value="DNA_bind_recomb_sf"/>
</dbReference>
<dbReference type="InterPro" id="IPR036162">
    <property type="entry name" value="Resolvase-like_N_sf"/>
</dbReference>
<evidence type="ECO:0000313" key="10">
    <source>
        <dbReference type="Proteomes" id="UP000678228"/>
    </source>
</evidence>
<dbReference type="InterPro" id="IPR006119">
    <property type="entry name" value="Resolv_N"/>
</dbReference>
<dbReference type="RefSeq" id="WP_210595947.1">
    <property type="nucleotide sequence ID" value="NZ_JAGKSQ010000002.1"/>
</dbReference>
<dbReference type="PROSITE" id="PS51737">
    <property type="entry name" value="RECOMBINASE_DNA_BIND"/>
    <property type="match status" value="1"/>
</dbReference>
<organism evidence="9 10">
    <name type="scientific">Halalkalibacter suaedae</name>
    <dbReference type="NCBI Taxonomy" id="2822140"/>
    <lineage>
        <taxon>Bacteria</taxon>
        <taxon>Bacillati</taxon>
        <taxon>Bacillota</taxon>
        <taxon>Bacilli</taxon>
        <taxon>Bacillales</taxon>
        <taxon>Bacillaceae</taxon>
        <taxon>Halalkalibacter</taxon>
    </lineage>
</organism>
<dbReference type="Proteomes" id="UP000678228">
    <property type="component" value="Unassembled WGS sequence"/>
</dbReference>
<evidence type="ECO:0000256" key="1">
    <source>
        <dbReference type="ARBA" id="ARBA00022908"/>
    </source>
</evidence>
<dbReference type="GO" id="GO:0000150">
    <property type="term" value="F:DNA strand exchange activity"/>
    <property type="evidence" value="ECO:0007669"/>
    <property type="project" value="InterPro"/>
</dbReference>
<dbReference type="InterPro" id="IPR025827">
    <property type="entry name" value="Zn_ribbon_recom_dom"/>
</dbReference>
<evidence type="ECO:0000259" key="8">
    <source>
        <dbReference type="PROSITE" id="PS51737"/>
    </source>
</evidence>
<evidence type="ECO:0000256" key="2">
    <source>
        <dbReference type="ARBA" id="ARBA00023125"/>
    </source>
</evidence>
<comment type="caution">
    <text evidence="9">The sequence shown here is derived from an EMBL/GenBank/DDBJ whole genome shotgun (WGS) entry which is preliminary data.</text>
</comment>
<sequence>MNKNLRCAIYARVSTEEQAKEGYSIRAQVARLEMFAQSQDWTIIGYYIDEGRSAKDTEREQLQSMLDDIADDQIDVVLVYRLDRLTRSVLDLYKLLDLFDKNNCMFKSATEVFDTTTATGRLFITLVSAIAQWERENLGERSKMGIQRMLQEGKYKGGLVPTGYRYDEETKKLIIHEEEARMVKLMFQMYAKGHGDHAISSYLNEHGYKTRLGNTLWGKVVAGMIKNPIYYGELRYDGEVYLDIAPPIISKSLFDQCSNLRDSKRNISPRSASSNYIFTGIARCGRCGARLKGRLHSKKTKEIAHYLSCSKARDGLCDLPIIKETIVETKLLEHFSELISDYQTVVPDVEIEVVDTLKQITNLKKQLESIRNRRKKWQLAFANDIISMEELRMHTKNDAKLHDELEHELHSLESDQPTFDQDEIAEVLKDFIDNWKELDNKEKKYSLMMLVDSFTLDSPDLEPGKKTPHHKRNIHLDNIVFK</sequence>
<keyword evidence="3" id="KW-0233">DNA recombination</keyword>
<reference evidence="9" key="1">
    <citation type="submission" date="2021-03" db="EMBL/GenBank/DDBJ databases">
        <title>Bacillus suaedae sp. nov., isolated from Suaeda aralocaspica.</title>
        <authorList>
            <person name="Lei R.F.R."/>
        </authorList>
    </citation>
    <scope>NUCLEOTIDE SEQUENCE</scope>
    <source>
        <strain evidence="9">YZJH907-2</strain>
    </source>
</reference>